<evidence type="ECO:0000313" key="1">
    <source>
        <dbReference type="EMBL" id="QGO07445.1"/>
    </source>
</evidence>
<evidence type="ECO:0000313" key="2">
    <source>
        <dbReference type="Proteomes" id="UP000422232"/>
    </source>
</evidence>
<dbReference type="SUPFAM" id="SSF53098">
    <property type="entry name" value="Ribonuclease H-like"/>
    <property type="match status" value="1"/>
</dbReference>
<dbReference type="Gene3D" id="3.30.420.10">
    <property type="entry name" value="Ribonuclease H-like superfamily/Ribonuclease H"/>
    <property type="match status" value="1"/>
</dbReference>
<dbReference type="Pfam" id="PF13358">
    <property type="entry name" value="DDE_3"/>
    <property type="match status" value="1"/>
</dbReference>
<dbReference type="InterPro" id="IPR038717">
    <property type="entry name" value="Tc1-like_DDE_dom"/>
</dbReference>
<keyword evidence="2" id="KW-1185">Reference proteome</keyword>
<dbReference type="NCBIfam" id="NF033545">
    <property type="entry name" value="transpos_IS630"/>
    <property type="match status" value="1"/>
</dbReference>
<organism evidence="1 2">
    <name type="scientific">Piscirickettsia salmonis</name>
    <dbReference type="NCBI Taxonomy" id="1238"/>
    <lineage>
        <taxon>Bacteria</taxon>
        <taxon>Pseudomonadati</taxon>
        <taxon>Pseudomonadota</taxon>
        <taxon>Gammaproteobacteria</taxon>
        <taxon>Thiotrichales</taxon>
        <taxon>Piscirickettsiaceae</taxon>
        <taxon>Piscirickettsia</taxon>
    </lineage>
</organism>
<dbReference type="PANTHER" id="PTHR46564:SF1">
    <property type="entry name" value="TRANSPOSASE"/>
    <property type="match status" value="1"/>
</dbReference>
<reference evidence="1 2" key="1">
    <citation type="submission" date="2019-04" db="EMBL/GenBank/DDBJ databases">
        <title>Complete genome sequencing of Piscirickettsia salmonis strain Psal-009.</title>
        <authorList>
            <person name="Schober I."/>
            <person name="Bunk B."/>
            <person name="Sproer C."/>
            <person name="Carril G.P."/>
            <person name="Riedel T."/>
            <person name="Flores-Herrera P.A."/>
            <person name="Nourdin-Galindo G."/>
            <person name="Marshall S.H."/>
            <person name="Overmann J."/>
        </authorList>
    </citation>
    <scope>NUCLEOTIDE SEQUENCE [LARGE SCALE GENOMIC DNA]</scope>
    <source>
        <strain evidence="1 2">Psal-009</strain>
    </source>
</reference>
<dbReference type="PANTHER" id="PTHR46564">
    <property type="entry name" value="TRANSPOSASE"/>
    <property type="match status" value="1"/>
</dbReference>
<accession>A0A9Q6LVZ0</accession>
<gene>
    <name evidence="1" type="ORF">Psal009_03397</name>
</gene>
<dbReference type="InterPro" id="IPR036397">
    <property type="entry name" value="RNaseH_sf"/>
</dbReference>
<name>A0A9Q6LVZ0_PISSA</name>
<dbReference type="InterPro" id="IPR047655">
    <property type="entry name" value="Transpos_IS630-like"/>
</dbReference>
<dbReference type="Proteomes" id="UP000422232">
    <property type="component" value="Chromosome"/>
</dbReference>
<dbReference type="EMBL" id="CP038908">
    <property type="protein sequence ID" value="QGO07445.1"/>
    <property type="molecule type" value="Genomic_DNA"/>
</dbReference>
<protein>
    <submittedName>
        <fullName evidence="1">Uncharacterized protein</fullName>
    </submittedName>
</protein>
<dbReference type="AlphaFoldDB" id="A0A9Q6LVZ0"/>
<sequence>MDDTERYAYGHSAKGKRCYAEKPGKKSIRINFIGGLRGKQFMAPMMVEGYCNANVCQAYIDQCLIPCLSPGETVIMDNASFHKSKGVKEAIEDAGCHLLFLPPYSPDLNPIEHVWSPLKNRVRMKLDQDEINLETALSQVMKSMRKRRYLGRYFAHPMMQNRRAKRDDYKPSAVRVTQRYVP</sequence>
<dbReference type="GO" id="GO:0003676">
    <property type="term" value="F:nucleic acid binding"/>
    <property type="evidence" value="ECO:0007669"/>
    <property type="project" value="InterPro"/>
</dbReference>
<dbReference type="InterPro" id="IPR012337">
    <property type="entry name" value="RNaseH-like_sf"/>
</dbReference>
<proteinExistence type="predicted"/>